<reference evidence="3 4" key="1">
    <citation type="submission" date="2017-08" db="EMBL/GenBank/DDBJ databases">
        <title>Harnessing the power of phylogenomics to disentangle the directionality and signatures of interkingdom host jumping in the parasitic fungal genus Tolypocladium.</title>
        <authorList>
            <person name="Quandt C.A."/>
            <person name="Patterson W."/>
            <person name="Spatafora J.W."/>
        </authorList>
    </citation>
    <scope>NUCLEOTIDE SEQUENCE [LARGE SCALE GENOMIC DNA]</scope>
    <source>
        <strain evidence="3 4">CBS 113982</strain>
    </source>
</reference>
<evidence type="ECO:0000313" key="4">
    <source>
        <dbReference type="Proteomes" id="UP000236621"/>
    </source>
</evidence>
<dbReference type="SUPFAM" id="SSF53474">
    <property type="entry name" value="alpha/beta-Hydrolases"/>
    <property type="match status" value="1"/>
</dbReference>
<dbReference type="EMBL" id="NRSZ01000783">
    <property type="protein sequence ID" value="PNY25270.1"/>
    <property type="molecule type" value="Genomic_DNA"/>
</dbReference>
<name>A0A2K3QCK3_9HYPO</name>
<dbReference type="PIRSF" id="PIRSF029171">
    <property type="entry name" value="Esterase_LipA"/>
    <property type="match status" value="1"/>
</dbReference>
<gene>
    <name evidence="3" type="ORF">TCAP_04792</name>
</gene>
<dbReference type="OrthoDB" id="2373480at2759"/>
<dbReference type="AlphaFoldDB" id="A0A2K3QCK3"/>
<dbReference type="Proteomes" id="UP000236621">
    <property type="component" value="Unassembled WGS sequence"/>
</dbReference>
<dbReference type="Pfam" id="PF03583">
    <property type="entry name" value="LIP"/>
    <property type="match status" value="1"/>
</dbReference>
<dbReference type="Gene3D" id="1.10.260.130">
    <property type="match status" value="1"/>
</dbReference>
<dbReference type="GO" id="GO:0004806">
    <property type="term" value="F:triacylglycerol lipase activity"/>
    <property type="evidence" value="ECO:0007669"/>
    <property type="project" value="UniProtKB-UniRule"/>
</dbReference>
<dbReference type="InterPro" id="IPR005152">
    <property type="entry name" value="Lipase_secreted"/>
</dbReference>
<keyword evidence="1" id="KW-0378">Hydrolase</keyword>
<evidence type="ECO:0000256" key="2">
    <source>
        <dbReference type="PIRNR" id="PIRNR029171"/>
    </source>
</evidence>
<comment type="caution">
    <text evidence="3">The sequence shown here is derived from an EMBL/GenBank/DDBJ whole genome shotgun (WGS) entry which is preliminary data.</text>
</comment>
<dbReference type="GO" id="GO:0016042">
    <property type="term" value="P:lipid catabolic process"/>
    <property type="evidence" value="ECO:0007669"/>
    <property type="project" value="UniProtKB-UniRule"/>
</dbReference>
<protein>
    <submittedName>
        <fullName evidence="3">Lipase 4</fullName>
    </submittedName>
</protein>
<comment type="similarity">
    <text evidence="2">Belongs to the AB hydrolase superfamily. Lipase family.</text>
</comment>
<organism evidence="3 4">
    <name type="scientific">Tolypocladium capitatum</name>
    <dbReference type="NCBI Taxonomy" id="45235"/>
    <lineage>
        <taxon>Eukaryota</taxon>
        <taxon>Fungi</taxon>
        <taxon>Dikarya</taxon>
        <taxon>Ascomycota</taxon>
        <taxon>Pezizomycotina</taxon>
        <taxon>Sordariomycetes</taxon>
        <taxon>Hypocreomycetidae</taxon>
        <taxon>Hypocreales</taxon>
        <taxon>Ophiocordycipitaceae</taxon>
        <taxon>Tolypocladium</taxon>
    </lineage>
</organism>
<dbReference type="PANTHER" id="PTHR34853">
    <property type="match status" value="1"/>
</dbReference>
<dbReference type="PANTHER" id="PTHR34853:SF5">
    <property type="entry name" value="LIP-DOMAIN-CONTAINING PROTEIN-RELATED"/>
    <property type="match status" value="1"/>
</dbReference>
<feature type="chain" id="PRO_5014212927" evidence="2">
    <location>
        <begin position="24"/>
        <end position="454"/>
    </location>
</feature>
<feature type="signal peptide" evidence="2">
    <location>
        <begin position="1"/>
        <end position="23"/>
    </location>
</feature>
<sequence>MLVGFRLPLAASLLALAASVTHASPLEHRVLRPRAVPPLPSTDSFYAVPDGLAAVAPGTILNHRPPPNPIALFGTTVLDLQAAYQILYRTTDSLQAATATVLTVLVPPHADFSKILSYQVAEDSAYVNCGPSYAWQQSHSQGPENGTLITELELLLVQGALDQGWVVIAPDFLGPNAAFLANGLAGHATLDGIRAAINSASFTGIRPNPTISMWGYSGGAQATLWAAELQPSYAAELNIAGAAAGGPAPNLANVIAQANGKASAGLIAAGFAGLSNQYPEVLPVLDQHLLPQNRSEFEKVRSQCYLADGQDFTNKNVLSMFDDPTLPFTNALLSSLLTENGPGQQTPHIPLFIYKAVHDEISPVADTDGLVAKYCHAGVGVTYEKDSSSDHSELAINGAPRALSWLISVMNGHPPAAGCTTTTVLSSLLDPGALLVLSQTIIDALRGFLGTLIR</sequence>
<dbReference type="Gene3D" id="3.40.50.1820">
    <property type="entry name" value="alpha/beta hydrolase"/>
    <property type="match status" value="1"/>
</dbReference>
<keyword evidence="4" id="KW-1185">Reference proteome</keyword>
<dbReference type="InterPro" id="IPR029058">
    <property type="entry name" value="AB_hydrolase_fold"/>
</dbReference>
<evidence type="ECO:0000313" key="3">
    <source>
        <dbReference type="EMBL" id="PNY25270.1"/>
    </source>
</evidence>
<dbReference type="STRING" id="45235.A0A2K3QCK3"/>
<evidence type="ECO:0000256" key="1">
    <source>
        <dbReference type="ARBA" id="ARBA00022801"/>
    </source>
</evidence>
<accession>A0A2K3QCK3</accession>
<keyword evidence="2" id="KW-0732">Signal</keyword>
<proteinExistence type="inferred from homology"/>